<dbReference type="InterPro" id="IPR011009">
    <property type="entry name" value="Kinase-like_dom_sf"/>
</dbReference>
<dbReference type="GO" id="GO:0004674">
    <property type="term" value="F:protein serine/threonine kinase activity"/>
    <property type="evidence" value="ECO:0007669"/>
    <property type="project" value="UniProtKB-KW"/>
</dbReference>
<dbReference type="InterPro" id="IPR016088">
    <property type="entry name" value="Chalcone_isomerase_3-sand"/>
</dbReference>
<reference evidence="10" key="2">
    <citation type="submission" date="2023-05" db="EMBL/GenBank/DDBJ databases">
        <authorList>
            <person name="Schelkunov M.I."/>
        </authorList>
    </citation>
    <scope>NUCLEOTIDE SEQUENCE</scope>
    <source>
        <strain evidence="10">Hsosn_3</strain>
        <tissue evidence="10">Leaf</tissue>
    </source>
</reference>
<evidence type="ECO:0000313" key="11">
    <source>
        <dbReference type="Proteomes" id="UP001237642"/>
    </source>
</evidence>
<dbReference type="PANTHER" id="PTHR47698:SF2">
    <property type="entry name" value="FATTY-ACID-BINDING PROTEIN 3, CHLOROPLASTIC"/>
    <property type="match status" value="1"/>
</dbReference>
<comment type="caution">
    <text evidence="10">The sequence shown here is derived from an EMBL/GenBank/DDBJ whole genome shotgun (WGS) entry which is preliminary data.</text>
</comment>
<keyword evidence="3" id="KW-0547">Nucleotide-binding</keyword>
<feature type="domain" description="Protein kinase" evidence="9">
    <location>
        <begin position="19"/>
        <end position="228"/>
    </location>
</feature>
<dbReference type="GO" id="GO:0009570">
    <property type="term" value="C:chloroplast stroma"/>
    <property type="evidence" value="ECO:0007669"/>
    <property type="project" value="TreeGrafter"/>
</dbReference>
<evidence type="ECO:0000256" key="1">
    <source>
        <dbReference type="ARBA" id="ARBA00022527"/>
    </source>
</evidence>
<dbReference type="InterPro" id="IPR036298">
    <property type="entry name" value="Chalcone_isomerase_sf"/>
</dbReference>
<proteinExistence type="inferred from homology"/>
<name>A0AAD8IL64_9APIA</name>
<evidence type="ECO:0000256" key="2">
    <source>
        <dbReference type="ARBA" id="ARBA00022679"/>
    </source>
</evidence>
<keyword evidence="11" id="KW-1185">Reference proteome</keyword>
<dbReference type="Proteomes" id="UP001237642">
    <property type="component" value="Unassembled WGS sequence"/>
</dbReference>
<organism evidence="10 11">
    <name type="scientific">Heracleum sosnowskyi</name>
    <dbReference type="NCBI Taxonomy" id="360622"/>
    <lineage>
        <taxon>Eukaryota</taxon>
        <taxon>Viridiplantae</taxon>
        <taxon>Streptophyta</taxon>
        <taxon>Embryophyta</taxon>
        <taxon>Tracheophyta</taxon>
        <taxon>Spermatophyta</taxon>
        <taxon>Magnoliopsida</taxon>
        <taxon>eudicotyledons</taxon>
        <taxon>Gunneridae</taxon>
        <taxon>Pentapetalae</taxon>
        <taxon>asterids</taxon>
        <taxon>campanulids</taxon>
        <taxon>Apiales</taxon>
        <taxon>Apiaceae</taxon>
        <taxon>Apioideae</taxon>
        <taxon>apioid superclade</taxon>
        <taxon>Tordylieae</taxon>
        <taxon>Tordyliinae</taxon>
        <taxon>Heracleum</taxon>
    </lineage>
</organism>
<reference evidence="10" key="1">
    <citation type="submission" date="2023-02" db="EMBL/GenBank/DDBJ databases">
        <title>Genome of toxic invasive species Heracleum sosnowskyi carries increased number of genes despite the absence of recent whole-genome duplications.</title>
        <authorList>
            <person name="Schelkunov M."/>
            <person name="Shtratnikova V."/>
            <person name="Makarenko M."/>
            <person name="Klepikova A."/>
            <person name="Omelchenko D."/>
            <person name="Novikova G."/>
            <person name="Obukhova E."/>
            <person name="Bogdanov V."/>
            <person name="Penin A."/>
            <person name="Logacheva M."/>
        </authorList>
    </citation>
    <scope>NUCLEOTIDE SEQUENCE</scope>
    <source>
        <strain evidence="10">Hsosn_3</strain>
        <tissue evidence="10">Leaf</tissue>
    </source>
</reference>
<comment type="catalytic activity">
    <reaction evidence="7">
        <text>L-seryl-[protein] + ATP = O-phospho-L-seryl-[protein] + ADP + H(+)</text>
        <dbReference type="Rhea" id="RHEA:17989"/>
        <dbReference type="Rhea" id="RHEA-COMP:9863"/>
        <dbReference type="Rhea" id="RHEA-COMP:11604"/>
        <dbReference type="ChEBI" id="CHEBI:15378"/>
        <dbReference type="ChEBI" id="CHEBI:29999"/>
        <dbReference type="ChEBI" id="CHEBI:30616"/>
        <dbReference type="ChEBI" id="CHEBI:83421"/>
        <dbReference type="ChEBI" id="CHEBI:456216"/>
        <dbReference type="EC" id="2.7.11.1"/>
    </reaction>
</comment>
<keyword evidence="1" id="KW-0723">Serine/threonine-protein kinase</keyword>
<dbReference type="InterPro" id="IPR016087">
    <property type="entry name" value="Chalcone_isomerase"/>
</dbReference>
<dbReference type="Pfam" id="PF02431">
    <property type="entry name" value="Chalcone"/>
    <property type="match status" value="1"/>
</dbReference>
<dbReference type="GO" id="GO:0016872">
    <property type="term" value="F:intramolecular lyase activity"/>
    <property type="evidence" value="ECO:0007669"/>
    <property type="project" value="InterPro"/>
</dbReference>
<evidence type="ECO:0000256" key="7">
    <source>
        <dbReference type="ARBA" id="ARBA00048679"/>
    </source>
</evidence>
<evidence type="ECO:0000313" key="10">
    <source>
        <dbReference type="EMBL" id="KAK1385930.1"/>
    </source>
</evidence>
<evidence type="ECO:0000256" key="8">
    <source>
        <dbReference type="RuleBase" id="RU361158"/>
    </source>
</evidence>
<keyword evidence="10" id="KW-0413">Isomerase</keyword>
<evidence type="ECO:0000256" key="3">
    <source>
        <dbReference type="ARBA" id="ARBA00022741"/>
    </source>
</evidence>
<dbReference type="GO" id="GO:0006631">
    <property type="term" value="P:fatty acid metabolic process"/>
    <property type="evidence" value="ECO:0007669"/>
    <property type="project" value="TreeGrafter"/>
</dbReference>
<accession>A0AAD8IL64</accession>
<keyword evidence="4" id="KW-0418">Kinase</keyword>
<dbReference type="SUPFAM" id="SSF56112">
    <property type="entry name" value="Protein kinase-like (PK-like)"/>
    <property type="match status" value="1"/>
</dbReference>
<dbReference type="PROSITE" id="PS50011">
    <property type="entry name" value="PROTEIN_KINASE_DOM"/>
    <property type="match status" value="1"/>
</dbReference>
<dbReference type="SUPFAM" id="SSF54626">
    <property type="entry name" value="Chalcone isomerase"/>
    <property type="match status" value="1"/>
</dbReference>
<sequence length="228" mass="25499">MSGEMTLRSLVFLVGGFKDEYNEILGRGASKIVYRAFDEYEGIEVAWNQVKHFDFLQSPEDLERLYCKIHLLKTLKHSNIMKFYTSWVDPSNRNINFVTEMFTSVPLGKSLKIVLVRDVDGKTFWDALDDAITPRIKSLTTIDESALSTFRSTFEKRALKKGTFIFLTWLNPTKMLVSVSTEGMPSGIDATIDSSNVTLALFDVFFGGEPVSPSLKASVASGLATALK</sequence>
<dbReference type="EMBL" id="JAUIZM010000005">
    <property type="protein sequence ID" value="KAK1385930.1"/>
    <property type="molecule type" value="Genomic_DNA"/>
</dbReference>
<dbReference type="GO" id="GO:0005504">
    <property type="term" value="F:fatty acid binding"/>
    <property type="evidence" value="ECO:0007669"/>
    <property type="project" value="TreeGrafter"/>
</dbReference>
<evidence type="ECO:0000256" key="4">
    <source>
        <dbReference type="ARBA" id="ARBA00022777"/>
    </source>
</evidence>
<protein>
    <recommendedName>
        <fullName evidence="8">Chalcone-flavonone isomerase family protein</fullName>
    </recommendedName>
</protein>
<keyword evidence="2" id="KW-0808">Transferase</keyword>
<evidence type="ECO:0000256" key="5">
    <source>
        <dbReference type="ARBA" id="ARBA00022840"/>
    </source>
</evidence>
<dbReference type="Gene3D" id="3.30.200.20">
    <property type="entry name" value="Phosphorylase Kinase, domain 1"/>
    <property type="match status" value="1"/>
</dbReference>
<dbReference type="Gene3D" id="3.50.70.10">
    <property type="match status" value="1"/>
</dbReference>
<gene>
    <name evidence="10" type="ORF">POM88_023665</name>
</gene>
<evidence type="ECO:0000256" key="6">
    <source>
        <dbReference type="ARBA" id="ARBA00047899"/>
    </source>
</evidence>
<keyword evidence="5" id="KW-0067">ATP-binding</keyword>
<dbReference type="PANTHER" id="PTHR47698">
    <property type="entry name" value="FATTY-ACID-BINDING PROTEIN 3, CHLOROPLASTIC"/>
    <property type="match status" value="1"/>
</dbReference>
<dbReference type="InterPro" id="IPR000719">
    <property type="entry name" value="Prot_kinase_dom"/>
</dbReference>
<dbReference type="GO" id="GO:0005524">
    <property type="term" value="F:ATP binding"/>
    <property type="evidence" value="ECO:0007669"/>
    <property type="project" value="UniProtKB-KW"/>
</dbReference>
<dbReference type="FunFam" id="3.30.200.20:FF:000075">
    <property type="entry name" value="Probable serine/threonine-protein kinase WNK1"/>
    <property type="match status" value="1"/>
</dbReference>
<comment type="similarity">
    <text evidence="8">Belongs to the chalcone isomerase family.</text>
</comment>
<dbReference type="AlphaFoldDB" id="A0AAD8IL64"/>
<comment type="catalytic activity">
    <reaction evidence="6">
        <text>L-threonyl-[protein] + ATP = O-phospho-L-threonyl-[protein] + ADP + H(+)</text>
        <dbReference type="Rhea" id="RHEA:46608"/>
        <dbReference type="Rhea" id="RHEA-COMP:11060"/>
        <dbReference type="Rhea" id="RHEA-COMP:11605"/>
        <dbReference type="ChEBI" id="CHEBI:15378"/>
        <dbReference type="ChEBI" id="CHEBI:30013"/>
        <dbReference type="ChEBI" id="CHEBI:30616"/>
        <dbReference type="ChEBI" id="CHEBI:61977"/>
        <dbReference type="ChEBI" id="CHEBI:456216"/>
        <dbReference type="EC" id="2.7.11.1"/>
    </reaction>
</comment>
<evidence type="ECO:0000259" key="9">
    <source>
        <dbReference type="PROSITE" id="PS50011"/>
    </source>
</evidence>